<evidence type="ECO:0000313" key="5">
    <source>
        <dbReference type="EMBL" id="GMA27652.1"/>
    </source>
</evidence>
<dbReference type="SUPFAM" id="SSF48008">
    <property type="entry name" value="GntR ligand-binding domain-like"/>
    <property type="match status" value="1"/>
</dbReference>
<dbReference type="GO" id="GO:0003677">
    <property type="term" value="F:DNA binding"/>
    <property type="evidence" value="ECO:0007669"/>
    <property type="project" value="UniProtKB-KW"/>
</dbReference>
<evidence type="ECO:0000259" key="4">
    <source>
        <dbReference type="PROSITE" id="PS50949"/>
    </source>
</evidence>
<dbReference type="SMART" id="SM00895">
    <property type="entry name" value="FCD"/>
    <property type="match status" value="1"/>
</dbReference>
<dbReference type="Pfam" id="PF07729">
    <property type="entry name" value="FCD"/>
    <property type="match status" value="1"/>
</dbReference>
<dbReference type="Gene3D" id="1.20.120.530">
    <property type="entry name" value="GntR ligand-binding domain-like"/>
    <property type="match status" value="1"/>
</dbReference>
<dbReference type="SUPFAM" id="SSF46785">
    <property type="entry name" value="Winged helix' DNA-binding domain"/>
    <property type="match status" value="1"/>
</dbReference>
<dbReference type="CDD" id="cd07377">
    <property type="entry name" value="WHTH_GntR"/>
    <property type="match status" value="1"/>
</dbReference>
<comment type="caution">
    <text evidence="5">The sequence shown here is derived from an EMBL/GenBank/DDBJ whole genome shotgun (WGS) entry which is preliminary data.</text>
</comment>
<proteinExistence type="predicted"/>
<keyword evidence="2" id="KW-0238">DNA-binding</keyword>
<evidence type="ECO:0000256" key="3">
    <source>
        <dbReference type="ARBA" id="ARBA00023163"/>
    </source>
</evidence>
<dbReference type="SMART" id="SM00345">
    <property type="entry name" value="HTH_GNTR"/>
    <property type="match status" value="1"/>
</dbReference>
<accession>A0AA37USK6</accession>
<dbReference type="EMBL" id="BSUL01000001">
    <property type="protein sequence ID" value="GMA27652.1"/>
    <property type="molecule type" value="Genomic_DNA"/>
</dbReference>
<dbReference type="PANTHER" id="PTHR43537">
    <property type="entry name" value="TRANSCRIPTIONAL REGULATOR, GNTR FAMILY"/>
    <property type="match status" value="1"/>
</dbReference>
<dbReference type="PROSITE" id="PS50949">
    <property type="entry name" value="HTH_GNTR"/>
    <property type="match status" value="1"/>
</dbReference>
<dbReference type="InterPro" id="IPR000524">
    <property type="entry name" value="Tscrpt_reg_HTH_GntR"/>
</dbReference>
<keyword evidence="6" id="KW-1185">Reference proteome</keyword>
<dbReference type="Gene3D" id="1.10.10.10">
    <property type="entry name" value="Winged helix-like DNA-binding domain superfamily/Winged helix DNA-binding domain"/>
    <property type="match status" value="1"/>
</dbReference>
<dbReference type="PRINTS" id="PR00035">
    <property type="entry name" value="HTHGNTR"/>
</dbReference>
<dbReference type="Proteomes" id="UP001157160">
    <property type="component" value="Unassembled WGS sequence"/>
</dbReference>
<dbReference type="Pfam" id="PF00392">
    <property type="entry name" value="GntR"/>
    <property type="match status" value="1"/>
</dbReference>
<keyword evidence="3" id="KW-0804">Transcription</keyword>
<dbReference type="AlphaFoldDB" id="A0AA37USK6"/>
<name>A0AA37USK6_9MICO</name>
<dbReference type="InterPro" id="IPR008920">
    <property type="entry name" value="TF_FadR/GntR_C"/>
</dbReference>
<feature type="domain" description="HTH gntR-type" evidence="4">
    <location>
        <begin position="6"/>
        <end position="73"/>
    </location>
</feature>
<dbReference type="RefSeq" id="WP_284230410.1">
    <property type="nucleotide sequence ID" value="NZ_BSUL01000001.1"/>
</dbReference>
<evidence type="ECO:0000256" key="1">
    <source>
        <dbReference type="ARBA" id="ARBA00023015"/>
    </source>
</evidence>
<protein>
    <submittedName>
        <fullName evidence="5">GntR family transcriptional regulator</fullName>
    </submittedName>
</protein>
<keyword evidence="1" id="KW-0805">Transcription regulation</keyword>
<organism evidence="5 6">
    <name type="scientific">Arenivirga flava</name>
    <dbReference type="NCBI Taxonomy" id="1930060"/>
    <lineage>
        <taxon>Bacteria</taxon>
        <taxon>Bacillati</taxon>
        <taxon>Actinomycetota</taxon>
        <taxon>Actinomycetes</taxon>
        <taxon>Micrococcales</taxon>
        <taxon>Microbacteriaceae</taxon>
        <taxon>Arenivirga</taxon>
    </lineage>
</organism>
<dbReference type="InterPro" id="IPR036388">
    <property type="entry name" value="WH-like_DNA-bd_sf"/>
</dbReference>
<evidence type="ECO:0000256" key="2">
    <source>
        <dbReference type="ARBA" id="ARBA00023125"/>
    </source>
</evidence>
<evidence type="ECO:0000313" key="6">
    <source>
        <dbReference type="Proteomes" id="UP001157160"/>
    </source>
</evidence>
<dbReference type="InterPro" id="IPR036390">
    <property type="entry name" value="WH_DNA-bd_sf"/>
</dbReference>
<reference evidence="5 6" key="1">
    <citation type="journal article" date="2014" name="Int. J. Syst. Evol. Microbiol.">
        <title>Complete genome sequence of Corynebacterium casei LMG S-19264T (=DSM 44701T), isolated from a smear-ripened cheese.</title>
        <authorList>
            <consortium name="US DOE Joint Genome Institute (JGI-PGF)"/>
            <person name="Walter F."/>
            <person name="Albersmeier A."/>
            <person name="Kalinowski J."/>
            <person name="Ruckert C."/>
        </authorList>
    </citation>
    <scope>NUCLEOTIDE SEQUENCE [LARGE SCALE GENOMIC DNA]</scope>
    <source>
        <strain evidence="5 6">NBRC 112289</strain>
    </source>
</reference>
<sequence length="225" mass="24252">MAEATAVLSRRVREELRARILDGRLAPGTTLRERELADELGVSRVPVREALPWLELSGLVVLRPHRSAVVTAVRRRDVDELYDLRSALEPFIAGRAAASVRDGDAAKPLLDVVAAAGAALAEGALDAFHRESSRFHGAVEAIAGNELYLTTMGPLHDRSSRLNLANARSEPEVRHREHAAMAEAIAAGAVDLAVALALVHVERGRERTLATLRSLPAFEESGENA</sequence>
<dbReference type="InterPro" id="IPR011711">
    <property type="entry name" value="GntR_C"/>
</dbReference>
<dbReference type="PANTHER" id="PTHR43537:SF24">
    <property type="entry name" value="GLUCONATE OPERON TRANSCRIPTIONAL REPRESSOR"/>
    <property type="match status" value="1"/>
</dbReference>
<dbReference type="GO" id="GO:0003700">
    <property type="term" value="F:DNA-binding transcription factor activity"/>
    <property type="evidence" value="ECO:0007669"/>
    <property type="project" value="InterPro"/>
</dbReference>
<gene>
    <name evidence="5" type="ORF">GCM10025874_09050</name>
</gene>